<dbReference type="EMBL" id="JAATJE010000003">
    <property type="protein sequence ID" value="NJC35376.1"/>
    <property type="molecule type" value="Genomic_DNA"/>
</dbReference>
<gene>
    <name evidence="2" type="ORF">GGR88_002905</name>
</gene>
<evidence type="ECO:0000313" key="3">
    <source>
        <dbReference type="Proteomes" id="UP000734218"/>
    </source>
</evidence>
<keyword evidence="1" id="KW-0812">Transmembrane</keyword>
<reference evidence="2 3" key="1">
    <citation type="submission" date="2020-03" db="EMBL/GenBank/DDBJ databases">
        <title>Genomic Encyclopedia of Type Strains, Phase IV (KMG-IV): sequencing the most valuable type-strain genomes for metagenomic binning, comparative biology and taxonomic classification.</title>
        <authorList>
            <person name="Goeker M."/>
        </authorList>
    </citation>
    <scope>NUCLEOTIDE SEQUENCE [LARGE SCALE GENOMIC DNA]</scope>
    <source>
        <strain evidence="2 3">DSM 27651</strain>
    </source>
</reference>
<evidence type="ECO:0000256" key="1">
    <source>
        <dbReference type="SAM" id="Phobius"/>
    </source>
</evidence>
<comment type="caution">
    <text evidence="2">The sequence shown here is derived from an EMBL/GenBank/DDBJ whole genome shotgun (WGS) entry which is preliminary data.</text>
</comment>
<dbReference type="Proteomes" id="UP000734218">
    <property type="component" value="Unassembled WGS sequence"/>
</dbReference>
<name>A0ABX0XRR8_9SPHN</name>
<proteinExistence type="predicted"/>
<accession>A0ABX0XRR8</accession>
<protein>
    <submittedName>
        <fullName evidence="2">Uncharacterized protein</fullName>
    </submittedName>
</protein>
<keyword evidence="1" id="KW-0472">Membrane</keyword>
<sequence length="57" mass="5392">MKALAGLSTAAPLVALLAAALNATLGDPLISLAAALALTAPAVATLATVGGVRARRA</sequence>
<organism evidence="2 3">
    <name type="scientific">Sphingomonas jejuensis</name>
    <dbReference type="NCBI Taxonomy" id="904715"/>
    <lineage>
        <taxon>Bacteria</taxon>
        <taxon>Pseudomonadati</taxon>
        <taxon>Pseudomonadota</taxon>
        <taxon>Alphaproteobacteria</taxon>
        <taxon>Sphingomonadales</taxon>
        <taxon>Sphingomonadaceae</taxon>
        <taxon>Sphingomonas</taxon>
    </lineage>
</organism>
<evidence type="ECO:0000313" key="2">
    <source>
        <dbReference type="EMBL" id="NJC35376.1"/>
    </source>
</evidence>
<keyword evidence="3" id="KW-1185">Reference proteome</keyword>
<keyword evidence="1" id="KW-1133">Transmembrane helix</keyword>
<feature type="transmembrane region" description="Helical" evidence="1">
    <location>
        <begin position="29"/>
        <end position="52"/>
    </location>
</feature>